<reference evidence="1 2" key="1">
    <citation type="submission" date="2016-12" db="EMBL/GenBank/DDBJ databases">
        <authorList>
            <person name="Song W.-J."/>
            <person name="Kurnit D.M."/>
        </authorList>
    </citation>
    <scope>NUCLEOTIDE SEQUENCE [LARGE SCALE GENOMIC DNA]</scope>
    <source>
        <strain evidence="1 2">DSM 43162</strain>
    </source>
</reference>
<accession>A0A1M7T7X7</accession>
<dbReference type="RefSeq" id="WP_141242939.1">
    <property type="nucleotide sequence ID" value="NZ_FRDM01000005.1"/>
</dbReference>
<evidence type="ECO:0000313" key="1">
    <source>
        <dbReference type="EMBL" id="SHN66820.1"/>
    </source>
</evidence>
<name>A0A1M7T7X7_9ACTN</name>
<dbReference type="EMBL" id="FRDM01000005">
    <property type="protein sequence ID" value="SHN66820.1"/>
    <property type="molecule type" value="Genomic_DNA"/>
</dbReference>
<proteinExistence type="predicted"/>
<organism evidence="1 2">
    <name type="scientific">Geodermatophilus obscurus</name>
    <dbReference type="NCBI Taxonomy" id="1861"/>
    <lineage>
        <taxon>Bacteria</taxon>
        <taxon>Bacillati</taxon>
        <taxon>Actinomycetota</taxon>
        <taxon>Actinomycetes</taxon>
        <taxon>Geodermatophilales</taxon>
        <taxon>Geodermatophilaceae</taxon>
        <taxon>Geodermatophilus</taxon>
    </lineage>
</organism>
<protein>
    <recommendedName>
        <fullName evidence="3">DUF4258 domain-containing protein</fullName>
    </recommendedName>
</protein>
<sequence>MSDNTGPLEIRFTQSARKHRIGRASARHVLATAEATAVTTTSGADAWLYVGPDERGRELEIIALEVHPADGGQSYLLVIHVMPTQLRGDRS</sequence>
<dbReference type="Proteomes" id="UP000184428">
    <property type="component" value="Unassembled WGS sequence"/>
</dbReference>
<dbReference type="OrthoDB" id="5190387at2"/>
<gene>
    <name evidence="1" type="ORF">SAMN05660350_01448</name>
</gene>
<evidence type="ECO:0008006" key="3">
    <source>
        <dbReference type="Google" id="ProtNLM"/>
    </source>
</evidence>
<evidence type="ECO:0000313" key="2">
    <source>
        <dbReference type="Proteomes" id="UP000184428"/>
    </source>
</evidence>
<dbReference type="AlphaFoldDB" id="A0A1M7T7X7"/>